<dbReference type="AlphaFoldDB" id="A0A8E0S5W2"/>
<evidence type="ECO:0000256" key="1">
    <source>
        <dbReference type="SAM" id="MobiDB-lite"/>
    </source>
</evidence>
<protein>
    <submittedName>
        <fullName evidence="2">Uncharacterized protein</fullName>
    </submittedName>
</protein>
<feature type="region of interest" description="Disordered" evidence="1">
    <location>
        <begin position="204"/>
        <end position="224"/>
    </location>
</feature>
<feature type="compositionally biased region" description="Basic and acidic residues" evidence="1">
    <location>
        <begin position="204"/>
        <end position="217"/>
    </location>
</feature>
<organism evidence="2 3">
    <name type="scientific">Fasciolopsis buskii</name>
    <dbReference type="NCBI Taxonomy" id="27845"/>
    <lineage>
        <taxon>Eukaryota</taxon>
        <taxon>Metazoa</taxon>
        <taxon>Spiralia</taxon>
        <taxon>Lophotrochozoa</taxon>
        <taxon>Platyhelminthes</taxon>
        <taxon>Trematoda</taxon>
        <taxon>Digenea</taxon>
        <taxon>Plagiorchiida</taxon>
        <taxon>Echinostomata</taxon>
        <taxon>Echinostomatoidea</taxon>
        <taxon>Fasciolidae</taxon>
        <taxon>Fasciolopsis</taxon>
    </lineage>
</organism>
<keyword evidence="3" id="KW-1185">Reference proteome</keyword>
<sequence length="449" mass="51049">MSYIVVPDTRYLTSQPLWIAEQPHVEMKSLMHADYPGHFHVTRREAAYGLRAKSYKPKVSAYRSTLQLRTAYRSTGLMNDPEPAYAIRPEQLLLDPHYQRDRSVDDRQLNQSKWLSRGQLRRSDAPMEPRSLYRLDFSPKTTDPVRRITIEHVPLRSQETFTSTSIYKTDFKRISATGNRNPEYRENTPCPPSGRFSVAKCTDLEPKSDQHSDESHTPRMSTKSSYKIDYQPYAVPSVRVPLLTRRVAPQLFSRPVTNPPFEVTKIDVSQMKSSYQDHYNPELKPDPRNLTPAGSVTRGGRMISQRETYGYYYKASSPRPVTLNSKASPANSTISVHTANSNLHSWKANRNDKNSTVHIFYEQSEPSTRSANTMTTNNPNYDCEVNEALRLYATGLLSGRKTSSQHSVPRHMHRSVVYKATGEYVNDPVCRTGASEESNSAGYLVSSGI</sequence>
<evidence type="ECO:0000313" key="3">
    <source>
        <dbReference type="Proteomes" id="UP000728185"/>
    </source>
</evidence>
<comment type="caution">
    <text evidence="2">The sequence shown here is derived from an EMBL/GenBank/DDBJ whole genome shotgun (WGS) entry which is preliminary data.</text>
</comment>
<gene>
    <name evidence="2" type="ORF">FBUS_01091</name>
</gene>
<proteinExistence type="predicted"/>
<reference evidence="2" key="1">
    <citation type="submission" date="2019-05" db="EMBL/GenBank/DDBJ databases">
        <title>Annotation for the trematode Fasciolopsis buski.</title>
        <authorList>
            <person name="Choi Y.-J."/>
        </authorList>
    </citation>
    <scope>NUCLEOTIDE SEQUENCE</scope>
    <source>
        <strain evidence="2">HT</strain>
        <tissue evidence="2">Whole worm</tissue>
    </source>
</reference>
<dbReference type="OrthoDB" id="6283150at2759"/>
<accession>A0A8E0S5W2</accession>
<dbReference type="EMBL" id="LUCM01002133">
    <property type="protein sequence ID" value="KAA0197807.1"/>
    <property type="molecule type" value="Genomic_DNA"/>
</dbReference>
<feature type="region of interest" description="Disordered" evidence="1">
    <location>
        <begin position="277"/>
        <end position="298"/>
    </location>
</feature>
<name>A0A8E0S5W2_9TREM</name>
<evidence type="ECO:0000313" key="2">
    <source>
        <dbReference type="EMBL" id="KAA0197807.1"/>
    </source>
</evidence>
<dbReference type="Proteomes" id="UP000728185">
    <property type="component" value="Unassembled WGS sequence"/>
</dbReference>